<comment type="caution">
    <text evidence="1">The sequence shown here is derived from an EMBL/GenBank/DDBJ whole genome shotgun (WGS) entry which is preliminary data.</text>
</comment>
<accession>A0ABV8LKV4</accession>
<proteinExistence type="predicted"/>
<reference evidence="2" key="1">
    <citation type="journal article" date="2019" name="Int. J. Syst. Evol. Microbiol.">
        <title>The Global Catalogue of Microorganisms (GCM) 10K type strain sequencing project: providing services to taxonomists for standard genome sequencing and annotation.</title>
        <authorList>
            <consortium name="The Broad Institute Genomics Platform"/>
            <consortium name="The Broad Institute Genome Sequencing Center for Infectious Disease"/>
            <person name="Wu L."/>
            <person name="Ma J."/>
        </authorList>
    </citation>
    <scope>NUCLEOTIDE SEQUENCE [LARGE SCALE GENOMIC DNA]</scope>
    <source>
        <strain evidence="2">CGMCC 4.7289</strain>
    </source>
</reference>
<protein>
    <recommendedName>
        <fullName evidence="3">WXG100 family type VII secretion target</fullName>
    </recommendedName>
</protein>
<dbReference type="EMBL" id="JBHSAY010000006">
    <property type="protein sequence ID" value="MFC4131449.1"/>
    <property type="molecule type" value="Genomic_DNA"/>
</dbReference>
<sequence>MADLTDIPDPEGAKNAAHRLNSALGNLDDVVSEALNLVQTMEAQSPLFGDDEGGRRFRSNYTTSATQITESTRTLAEGLSTVGAAVNKAINGSTTAEDDNTRAIPA</sequence>
<evidence type="ECO:0000313" key="1">
    <source>
        <dbReference type="EMBL" id="MFC4131449.1"/>
    </source>
</evidence>
<evidence type="ECO:0000313" key="2">
    <source>
        <dbReference type="Proteomes" id="UP001595816"/>
    </source>
</evidence>
<evidence type="ECO:0008006" key="3">
    <source>
        <dbReference type="Google" id="ProtNLM"/>
    </source>
</evidence>
<keyword evidence="2" id="KW-1185">Reference proteome</keyword>
<dbReference type="RefSeq" id="WP_253754985.1">
    <property type="nucleotide sequence ID" value="NZ_JAMZDZ010000001.1"/>
</dbReference>
<gene>
    <name evidence="1" type="ORF">ACFOZ4_12620</name>
</gene>
<dbReference type="Proteomes" id="UP001595816">
    <property type="component" value="Unassembled WGS sequence"/>
</dbReference>
<name>A0ABV8LKV4_9ACTN</name>
<organism evidence="1 2">
    <name type="scientific">Hamadaea flava</name>
    <dbReference type="NCBI Taxonomy" id="1742688"/>
    <lineage>
        <taxon>Bacteria</taxon>
        <taxon>Bacillati</taxon>
        <taxon>Actinomycetota</taxon>
        <taxon>Actinomycetes</taxon>
        <taxon>Micromonosporales</taxon>
        <taxon>Micromonosporaceae</taxon>
        <taxon>Hamadaea</taxon>
    </lineage>
</organism>